<dbReference type="EMBL" id="WJXB01000003">
    <property type="protein sequence ID" value="MRN53153.1"/>
    <property type="molecule type" value="Genomic_DNA"/>
</dbReference>
<reference evidence="2 3" key="1">
    <citation type="submission" date="2019-11" db="EMBL/GenBank/DDBJ databases">
        <title>Paenibacillus monticola sp. nov., a novel PGPR strain isolated from mountain sample in China.</title>
        <authorList>
            <person name="Zhao Q."/>
            <person name="Li H.-P."/>
            <person name="Zhang J.-L."/>
        </authorList>
    </citation>
    <scope>NUCLEOTIDE SEQUENCE [LARGE SCALE GENOMIC DNA]</scope>
    <source>
        <strain evidence="2 3">LC-T2</strain>
    </source>
</reference>
<dbReference type="InterPro" id="IPR034660">
    <property type="entry name" value="DinB/YfiT-like"/>
</dbReference>
<organism evidence="2 3">
    <name type="scientific">Paenibacillus monticola</name>
    <dbReference type="NCBI Taxonomy" id="2666075"/>
    <lineage>
        <taxon>Bacteria</taxon>
        <taxon>Bacillati</taxon>
        <taxon>Bacillota</taxon>
        <taxon>Bacilli</taxon>
        <taxon>Bacillales</taxon>
        <taxon>Paenibacillaceae</taxon>
        <taxon>Paenibacillus</taxon>
    </lineage>
</organism>
<feature type="domain" description="DinB-like" evidence="1">
    <location>
        <begin position="24"/>
        <end position="143"/>
    </location>
</feature>
<dbReference type="RefSeq" id="WP_154118209.1">
    <property type="nucleotide sequence ID" value="NZ_WJXB01000003.1"/>
</dbReference>
<sequence>MEHEVLANQLLANANDPSWYVPFTEAVQGLTQEEAGWKVSEDTNSIAELVQHLLYWNETWQIRYKECDVHAVPPVGSNDSTFTVVQDKPFDALQKQLLTVLLYWQEILTQEQLATDVPGIPGSKWWEVVGNVTTHNAYHIGQIVLIRKVQKSWVRRTK</sequence>
<evidence type="ECO:0000313" key="3">
    <source>
        <dbReference type="Proteomes" id="UP000463051"/>
    </source>
</evidence>
<gene>
    <name evidence="2" type="ORF">GJB61_09120</name>
</gene>
<evidence type="ECO:0000259" key="1">
    <source>
        <dbReference type="Pfam" id="PF12867"/>
    </source>
</evidence>
<dbReference type="Pfam" id="PF12867">
    <property type="entry name" value="DinB_2"/>
    <property type="match status" value="1"/>
</dbReference>
<dbReference type="InterPro" id="IPR024775">
    <property type="entry name" value="DinB-like"/>
</dbReference>
<keyword evidence="3" id="KW-1185">Reference proteome</keyword>
<proteinExistence type="predicted"/>
<dbReference type="SUPFAM" id="SSF109854">
    <property type="entry name" value="DinB/YfiT-like putative metalloenzymes"/>
    <property type="match status" value="1"/>
</dbReference>
<accession>A0A7X2L1G5</accession>
<evidence type="ECO:0000313" key="2">
    <source>
        <dbReference type="EMBL" id="MRN53153.1"/>
    </source>
</evidence>
<dbReference type="Proteomes" id="UP000463051">
    <property type="component" value="Unassembled WGS sequence"/>
</dbReference>
<protein>
    <submittedName>
        <fullName evidence="2">DUF664 domain-containing protein</fullName>
    </submittedName>
</protein>
<dbReference type="AlphaFoldDB" id="A0A7X2L1G5"/>
<name>A0A7X2L1G5_9BACL</name>
<comment type="caution">
    <text evidence="2">The sequence shown here is derived from an EMBL/GenBank/DDBJ whole genome shotgun (WGS) entry which is preliminary data.</text>
</comment>
<dbReference type="Gene3D" id="1.20.120.450">
    <property type="entry name" value="dinb family like domain"/>
    <property type="match status" value="1"/>
</dbReference>